<dbReference type="OrthoDB" id="1193027at2759"/>
<gene>
    <name evidence="2" type="ORF">BG011_009498</name>
</gene>
<evidence type="ECO:0000313" key="2">
    <source>
        <dbReference type="EMBL" id="KAG0249220.1"/>
    </source>
</evidence>
<proteinExistence type="predicted"/>
<dbReference type="Proteomes" id="UP000726737">
    <property type="component" value="Unassembled WGS sequence"/>
</dbReference>
<accession>A0A9P6PP32</accession>
<reference evidence="2" key="1">
    <citation type="journal article" date="2020" name="Fungal Divers.">
        <title>Resolving the Mortierellaceae phylogeny through synthesis of multi-gene phylogenetics and phylogenomics.</title>
        <authorList>
            <person name="Vandepol N."/>
            <person name="Liber J."/>
            <person name="Desiro A."/>
            <person name="Na H."/>
            <person name="Kennedy M."/>
            <person name="Barry K."/>
            <person name="Grigoriev I.V."/>
            <person name="Miller A.N."/>
            <person name="O'Donnell K."/>
            <person name="Stajich J.E."/>
            <person name="Bonito G."/>
        </authorList>
    </citation>
    <scope>NUCLEOTIDE SEQUENCE</scope>
    <source>
        <strain evidence="2">KOD948</strain>
    </source>
</reference>
<organism evidence="2 3">
    <name type="scientific">Mortierella polycephala</name>
    <dbReference type="NCBI Taxonomy" id="41804"/>
    <lineage>
        <taxon>Eukaryota</taxon>
        <taxon>Fungi</taxon>
        <taxon>Fungi incertae sedis</taxon>
        <taxon>Mucoromycota</taxon>
        <taxon>Mortierellomycotina</taxon>
        <taxon>Mortierellomycetes</taxon>
        <taxon>Mortierellales</taxon>
        <taxon>Mortierellaceae</taxon>
        <taxon>Mortierella</taxon>
    </lineage>
</organism>
<dbReference type="EMBL" id="JAAAJA010000852">
    <property type="protein sequence ID" value="KAG0249220.1"/>
    <property type="molecule type" value="Genomic_DNA"/>
</dbReference>
<keyword evidence="3" id="KW-1185">Reference proteome</keyword>
<evidence type="ECO:0000313" key="3">
    <source>
        <dbReference type="Proteomes" id="UP000726737"/>
    </source>
</evidence>
<feature type="region of interest" description="Disordered" evidence="1">
    <location>
        <begin position="124"/>
        <end position="149"/>
    </location>
</feature>
<sequence>MVQHSCALALSRVMLDSVALEADSVVDLLCIAVTPLDATARRARVVSCKRALLDTHDLPRVISYKELDQTSVEDITKKLMDEGLHVSPQESKNGSTIKTILEKGLAEMENMLVIKTPANPLVTQFPTDPTSVDNPKNKNSESSKDSVDKTSHANRIVYSARGVVGTVVLSLIL</sequence>
<dbReference type="AlphaFoldDB" id="A0A9P6PP32"/>
<feature type="compositionally biased region" description="Polar residues" evidence="1">
    <location>
        <begin position="124"/>
        <end position="134"/>
    </location>
</feature>
<feature type="compositionally biased region" description="Basic and acidic residues" evidence="1">
    <location>
        <begin position="135"/>
        <end position="149"/>
    </location>
</feature>
<comment type="caution">
    <text evidence="2">The sequence shown here is derived from an EMBL/GenBank/DDBJ whole genome shotgun (WGS) entry which is preliminary data.</text>
</comment>
<evidence type="ECO:0000256" key="1">
    <source>
        <dbReference type="SAM" id="MobiDB-lite"/>
    </source>
</evidence>
<protein>
    <submittedName>
        <fullName evidence="2">Uncharacterized protein</fullName>
    </submittedName>
</protein>
<name>A0A9P6PP32_9FUNG</name>